<keyword evidence="4 5" id="KW-0732">Signal</keyword>
<feature type="chain" id="PRO_5044955675" description="RxLR effector protein" evidence="5">
    <location>
        <begin position="21"/>
        <end position="248"/>
    </location>
</feature>
<sequence>MRQYLLMLLGTTFLVTVTTAMVAAPGFPALDQSLEPLSRDKSVNRLLRNHTTVDDSDYSKGERGLTNVLEKLKNSRKFSKWAKNGVSADEAFKLLKLRLELLAMLRRCLQQAVPRPEDVTWSHAQYAYDDKSYYSMLENALKKPETKDIAQRYETEYLNILLHEGKLARDVLERLGIRSDYRVDRLSTWVKYVRLANKENPEATMVKVLITNFDKEHLMKEMQEWMAWPESKVFATKLLAIMKSYVSR</sequence>
<comment type="domain">
    <text evidence="5">The RxLR-dEER motif acts to carry the protein into the host cell cytoplasm through binding to cell surface phosphatidylinositol-3-phosphate.</text>
</comment>
<evidence type="ECO:0000256" key="2">
    <source>
        <dbReference type="ARBA" id="ARBA00010400"/>
    </source>
</evidence>
<reference evidence="6" key="1">
    <citation type="submission" date="2023-04" db="EMBL/GenBank/DDBJ databases">
        <title>Phytophthora lilii NBRC 32176.</title>
        <authorList>
            <person name="Ichikawa N."/>
            <person name="Sato H."/>
            <person name="Tonouchi N."/>
        </authorList>
    </citation>
    <scope>NUCLEOTIDE SEQUENCE</scope>
    <source>
        <strain evidence="6">NBRC 32176</strain>
    </source>
</reference>
<accession>A0A9W6TV02</accession>
<name>A0A9W6TV02_9STRA</name>
<proteinExistence type="inferred from homology"/>
<dbReference type="EMBL" id="BSXW01000354">
    <property type="protein sequence ID" value="GMF19723.1"/>
    <property type="molecule type" value="Genomic_DNA"/>
</dbReference>
<feature type="signal peptide" evidence="5">
    <location>
        <begin position="1"/>
        <end position="20"/>
    </location>
</feature>
<gene>
    <name evidence="6" type="ORF">Plil01_000756900</name>
</gene>
<comment type="caution">
    <text evidence="6">The sequence shown here is derived from an EMBL/GenBank/DDBJ whole genome shotgun (WGS) entry which is preliminary data.</text>
</comment>
<evidence type="ECO:0000256" key="1">
    <source>
        <dbReference type="ARBA" id="ARBA00004613"/>
    </source>
</evidence>
<comment type="similarity">
    <text evidence="2 5">Belongs to the RxLR effector family.</text>
</comment>
<evidence type="ECO:0000256" key="3">
    <source>
        <dbReference type="ARBA" id="ARBA00022525"/>
    </source>
</evidence>
<comment type="subcellular location">
    <subcellularLocation>
        <location evidence="1 5">Secreted</location>
    </subcellularLocation>
</comment>
<protein>
    <recommendedName>
        <fullName evidence="5">RxLR effector protein</fullName>
    </recommendedName>
</protein>
<keyword evidence="3 5" id="KW-0964">Secreted</keyword>
<evidence type="ECO:0000313" key="7">
    <source>
        <dbReference type="Proteomes" id="UP001165083"/>
    </source>
</evidence>
<evidence type="ECO:0000256" key="4">
    <source>
        <dbReference type="ARBA" id="ARBA00022729"/>
    </source>
</evidence>
<organism evidence="6 7">
    <name type="scientific">Phytophthora lilii</name>
    <dbReference type="NCBI Taxonomy" id="2077276"/>
    <lineage>
        <taxon>Eukaryota</taxon>
        <taxon>Sar</taxon>
        <taxon>Stramenopiles</taxon>
        <taxon>Oomycota</taxon>
        <taxon>Peronosporomycetes</taxon>
        <taxon>Peronosporales</taxon>
        <taxon>Peronosporaceae</taxon>
        <taxon>Phytophthora</taxon>
    </lineage>
</organism>
<dbReference type="Pfam" id="PF16810">
    <property type="entry name" value="RXLR"/>
    <property type="match status" value="1"/>
</dbReference>
<evidence type="ECO:0000313" key="6">
    <source>
        <dbReference type="EMBL" id="GMF19723.1"/>
    </source>
</evidence>
<dbReference type="AlphaFoldDB" id="A0A9W6TV02"/>
<dbReference type="InterPro" id="IPR031825">
    <property type="entry name" value="RXLR"/>
</dbReference>
<evidence type="ECO:0000256" key="5">
    <source>
        <dbReference type="RuleBase" id="RU367124"/>
    </source>
</evidence>
<keyword evidence="7" id="KW-1185">Reference proteome</keyword>
<comment type="function">
    <text evidence="5">Effector that suppresses plant defense responses during pathogen infection.</text>
</comment>
<dbReference type="Proteomes" id="UP001165083">
    <property type="component" value="Unassembled WGS sequence"/>
</dbReference>
<dbReference type="OrthoDB" id="105464at2759"/>